<dbReference type="AlphaFoldDB" id="A0A0C2G2L0"/>
<sequence>MADVHPFIRVKERGTVELVFVIVCIVGIPLTSIALIIILTNTPPQMKTYKWIIVNLTVTSFLTDIVICFLFDPIPLFPEVACYSKTWIANVTEEANYILLEVITSTITTLISCTAVTEKACDSYSSPIIVISSRNSWETEI</sequence>
<keyword evidence="1" id="KW-0472">Membrane</keyword>
<dbReference type="EMBL" id="KN737778">
    <property type="protein sequence ID" value="KIH55175.1"/>
    <property type="molecule type" value="Genomic_DNA"/>
</dbReference>
<gene>
    <name evidence="2" type="ORF">ANCDUO_14672</name>
</gene>
<organism evidence="2 3">
    <name type="scientific">Ancylostoma duodenale</name>
    <dbReference type="NCBI Taxonomy" id="51022"/>
    <lineage>
        <taxon>Eukaryota</taxon>
        <taxon>Metazoa</taxon>
        <taxon>Ecdysozoa</taxon>
        <taxon>Nematoda</taxon>
        <taxon>Chromadorea</taxon>
        <taxon>Rhabditida</taxon>
        <taxon>Rhabditina</taxon>
        <taxon>Rhabditomorpha</taxon>
        <taxon>Strongyloidea</taxon>
        <taxon>Ancylostomatidae</taxon>
        <taxon>Ancylostomatinae</taxon>
        <taxon>Ancylostoma</taxon>
    </lineage>
</organism>
<dbReference type="Proteomes" id="UP000054047">
    <property type="component" value="Unassembled WGS sequence"/>
</dbReference>
<reference evidence="2 3" key="1">
    <citation type="submission" date="2013-12" db="EMBL/GenBank/DDBJ databases">
        <title>Draft genome of the parsitic nematode Ancylostoma duodenale.</title>
        <authorList>
            <person name="Mitreva M."/>
        </authorList>
    </citation>
    <scope>NUCLEOTIDE SEQUENCE [LARGE SCALE GENOMIC DNA]</scope>
    <source>
        <strain evidence="2 3">Zhejiang</strain>
    </source>
</reference>
<feature type="transmembrane region" description="Helical" evidence="1">
    <location>
        <begin position="51"/>
        <end position="71"/>
    </location>
</feature>
<evidence type="ECO:0000313" key="3">
    <source>
        <dbReference type="Proteomes" id="UP000054047"/>
    </source>
</evidence>
<dbReference type="OrthoDB" id="5860646at2759"/>
<evidence type="ECO:0000313" key="2">
    <source>
        <dbReference type="EMBL" id="KIH55175.1"/>
    </source>
</evidence>
<keyword evidence="3" id="KW-1185">Reference proteome</keyword>
<feature type="transmembrane region" description="Helical" evidence="1">
    <location>
        <begin position="18"/>
        <end position="39"/>
    </location>
</feature>
<dbReference type="Pfam" id="PF10318">
    <property type="entry name" value="7TM_GPCR_Srh"/>
    <property type="match status" value="1"/>
</dbReference>
<name>A0A0C2G2L0_9BILA</name>
<keyword evidence="1" id="KW-0812">Transmembrane</keyword>
<evidence type="ECO:0000256" key="1">
    <source>
        <dbReference type="SAM" id="Phobius"/>
    </source>
</evidence>
<keyword evidence="1" id="KW-1133">Transmembrane helix</keyword>
<proteinExistence type="predicted"/>
<accession>A0A0C2G2L0</accession>
<dbReference type="InterPro" id="IPR019422">
    <property type="entry name" value="7TM_GPCR_serpentine_rcpt_Srh"/>
</dbReference>
<protein>
    <submittedName>
        <fullName evidence="2">Uncharacterized protein</fullName>
    </submittedName>
</protein>